<protein>
    <submittedName>
        <fullName evidence="3">VOC family protein</fullName>
    </submittedName>
</protein>
<dbReference type="AlphaFoldDB" id="A0AAE3JSQ7"/>
<organism evidence="3 4">
    <name type="scientific">Cerina litoralis</name>
    <dbReference type="NCBI Taxonomy" id="2874477"/>
    <lineage>
        <taxon>Bacteria</taxon>
        <taxon>Pseudomonadati</taxon>
        <taxon>Bacteroidota</taxon>
        <taxon>Flavobacteriia</taxon>
        <taxon>Flavobacteriales</taxon>
        <taxon>Flavobacteriaceae</taxon>
        <taxon>Cerina</taxon>
    </lineage>
</organism>
<dbReference type="GO" id="GO:0046872">
    <property type="term" value="F:metal ion binding"/>
    <property type="evidence" value="ECO:0007669"/>
    <property type="project" value="UniProtKB-KW"/>
</dbReference>
<dbReference type="GO" id="GO:0046491">
    <property type="term" value="P:L-methylmalonyl-CoA metabolic process"/>
    <property type="evidence" value="ECO:0007669"/>
    <property type="project" value="TreeGrafter"/>
</dbReference>
<proteinExistence type="predicted"/>
<evidence type="ECO:0000256" key="1">
    <source>
        <dbReference type="ARBA" id="ARBA00022723"/>
    </source>
</evidence>
<name>A0AAE3JSQ7_9FLAO</name>
<comment type="caution">
    <text evidence="3">The sequence shown here is derived from an EMBL/GenBank/DDBJ whole genome shotgun (WGS) entry which is preliminary data.</text>
</comment>
<dbReference type="InterPro" id="IPR037523">
    <property type="entry name" value="VOC_core"/>
</dbReference>
<evidence type="ECO:0000313" key="4">
    <source>
        <dbReference type="Proteomes" id="UP001200642"/>
    </source>
</evidence>
<dbReference type="PANTHER" id="PTHR43048">
    <property type="entry name" value="METHYLMALONYL-COA EPIMERASE"/>
    <property type="match status" value="1"/>
</dbReference>
<dbReference type="SUPFAM" id="SSF54593">
    <property type="entry name" value="Glyoxalase/Bleomycin resistance protein/Dihydroxybiphenyl dioxygenase"/>
    <property type="match status" value="2"/>
</dbReference>
<keyword evidence="1" id="KW-0479">Metal-binding</keyword>
<feature type="domain" description="VOC" evidence="2">
    <location>
        <begin position="160"/>
        <end position="313"/>
    </location>
</feature>
<evidence type="ECO:0000313" key="3">
    <source>
        <dbReference type="EMBL" id="MCG2460772.1"/>
    </source>
</evidence>
<evidence type="ECO:0000259" key="2">
    <source>
        <dbReference type="PROSITE" id="PS51819"/>
    </source>
</evidence>
<dbReference type="PANTHER" id="PTHR43048:SF3">
    <property type="entry name" value="METHYLMALONYL-COA EPIMERASE, MITOCHONDRIAL"/>
    <property type="match status" value="1"/>
</dbReference>
<dbReference type="EMBL" id="JAIRBC010000010">
    <property type="protein sequence ID" value="MCG2460772.1"/>
    <property type="molecule type" value="Genomic_DNA"/>
</dbReference>
<keyword evidence="4" id="KW-1185">Reference proteome</keyword>
<accession>A0AAE3JSQ7</accession>
<dbReference type="InterPro" id="IPR004360">
    <property type="entry name" value="Glyas_Fos-R_dOase_dom"/>
</dbReference>
<dbReference type="PROSITE" id="PS51819">
    <property type="entry name" value="VOC"/>
    <property type="match status" value="2"/>
</dbReference>
<dbReference type="Proteomes" id="UP001200642">
    <property type="component" value="Unassembled WGS sequence"/>
</dbReference>
<dbReference type="GO" id="GO:0004493">
    <property type="term" value="F:methylmalonyl-CoA epimerase activity"/>
    <property type="evidence" value="ECO:0007669"/>
    <property type="project" value="TreeGrafter"/>
</dbReference>
<dbReference type="Pfam" id="PF00903">
    <property type="entry name" value="Glyoxalase"/>
    <property type="match status" value="1"/>
</dbReference>
<sequence>MKTTINGIQQMGIGVANAREVFNWYYKTLGFDILVFEDESTAALMLPYTDGLPRERLALLALNMIGGGGLEIWQYTDRIPQPPINEISVGDLGVNLMKLRSPAIPQIHSKLASAQASFLSDVATLGEGKSHFFLTDPWNNHIQIVEDDYLFSPGKNGSGGVMGAMIGVSDMEASIRFYKELLGYDQVIYDKTGIFQDFRGLPGGDHSFRRVLLRHSPRPIGGFGELLGPSEMELVQVLDRKPNKIFEKRLWGDLGYIHLCFDISGMDYLREECKALGHPFTVDSSDSFDMGEAAGHFSYVEDPDGMLIEFVETHKVPILKKLGIYINLKKRNPHKPLPKWIVKAMQVHRVKGEFNIPNR</sequence>
<feature type="domain" description="VOC" evidence="2">
    <location>
        <begin position="7"/>
        <end position="147"/>
    </location>
</feature>
<dbReference type="InterPro" id="IPR029068">
    <property type="entry name" value="Glyas_Bleomycin-R_OHBP_Dase"/>
</dbReference>
<reference evidence="3" key="1">
    <citation type="submission" date="2023-02" db="EMBL/GenBank/DDBJ databases">
        <title>Genome of Flavobacteriaceae gen. nov. sp. strain F89.</title>
        <authorList>
            <person name="Wang Y."/>
        </authorList>
    </citation>
    <scope>NUCLEOTIDE SEQUENCE</scope>
    <source>
        <strain evidence="3">F89</strain>
    </source>
</reference>
<dbReference type="InterPro" id="IPR051785">
    <property type="entry name" value="MMCE/EMCE_epimerase"/>
</dbReference>
<gene>
    <name evidence="3" type="ORF">K8352_08430</name>
</gene>
<dbReference type="RefSeq" id="WP_317901921.1">
    <property type="nucleotide sequence ID" value="NZ_JAIRBC010000010.1"/>
</dbReference>
<dbReference type="Gene3D" id="3.10.180.10">
    <property type="entry name" value="2,3-Dihydroxybiphenyl 1,2-Dioxygenase, domain 1"/>
    <property type="match status" value="2"/>
</dbReference>